<dbReference type="PANTHER" id="PTHR19353:SF19">
    <property type="entry name" value="DELTA(5) FATTY ACID DESATURASE C-RELATED"/>
    <property type="match status" value="1"/>
</dbReference>
<proteinExistence type="predicted"/>
<keyword evidence="1" id="KW-0812">Transmembrane</keyword>
<dbReference type="Proteomes" id="UP000480178">
    <property type="component" value="Chromosome"/>
</dbReference>
<accession>A0A6C0GUV0</accession>
<sequence length="371" mass="42741">MPPKIKFINTNNSTFFATTRKRVEAYFTENGISRHANRAMWMKTIFFLSGYCFLYGLIISNLFGPWVMLLLAILLGTFAAFIGFNISHDAIHGSFSASKKVNALLSHTFYLLGANPYVWSISHNIVHHTYTNIAGHDEDIEVAPGLIRLDKDEKVNKVQRFQHLYAFLLYGLASLSWVLRKDFKKFFQKKIGQHETNGHPPIEYFNLFFYKFFYYFMFIVLPMLVLDLSWWQVAIGFVVMHLVEGLVIGLVFQLAHVVEATHFPLPNEDGNVEEAWAVHQMLTTANFSGKSGLAHFLCGGLNMQIEHHLFPKICHIHYKELSKIVRETAIECNVPYLENTTFFTALQSHYRLLRLMGKQAYQEQTAVKVLV</sequence>
<dbReference type="Pfam" id="PF00487">
    <property type="entry name" value="FA_desaturase"/>
    <property type="match status" value="1"/>
</dbReference>
<feature type="transmembrane region" description="Helical" evidence="1">
    <location>
        <begin position="161"/>
        <end position="179"/>
    </location>
</feature>
<dbReference type="EMBL" id="CP048222">
    <property type="protein sequence ID" value="QHT71333.1"/>
    <property type="molecule type" value="Genomic_DNA"/>
</dbReference>
<dbReference type="KEGG" id="rhoz:GXP67_34095"/>
<feature type="transmembrane region" description="Helical" evidence="1">
    <location>
        <begin position="40"/>
        <end position="60"/>
    </location>
</feature>
<organism evidence="3 4">
    <name type="scientific">Rhodocytophaga rosea</name>
    <dbReference type="NCBI Taxonomy" id="2704465"/>
    <lineage>
        <taxon>Bacteria</taxon>
        <taxon>Pseudomonadati</taxon>
        <taxon>Bacteroidota</taxon>
        <taxon>Cytophagia</taxon>
        <taxon>Cytophagales</taxon>
        <taxon>Rhodocytophagaceae</taxon>
        <taxon>Rhodocytophaga</taxon>
    </lineage>
</organism>
<dbReference type="GO" id="GO:0016717">
    <property type="term" value="F:oxidoreductase activity, acting on paired donors, with oxidation of a pair of donors resulting in the reduction of molecular oxygen to two molecules of water"/>
    <property type="evidence" value="ECO:0007669"/>
    <property type="project" value="TreeGrafter"/>
</dbReference>
<gene>
    <name evidence="3" type="ORF">GXP67_34095</name>
</gene>
<protein>
    <submittedName>
        <fullName evidence="3">Acyl-CoA desaturase</fullName>
    </submittedName>
</protein>
<dbReference type="GO" id="GO:0016020">
    <property type="term" value="C:membrane"/>
    <property type="evidence" value="ECO:0007669"/>
    <property type="project" value="TreeGrafter"/>
</dbReference>
<name>A0A6C0GUV0_9BACT</name>
<dbReference type="InterPro" id="IPR012171">
    <property type="entry name" value="Fatty_acid_desaturase"/>
</dbReference>
<dbReference type="RefSeq" id="WP_162447272.1">
    <property type="nucleotide sequence ID" value="NZ_CP048222.1"/>
</dbReference>
<keyword evidence="1" id="KW-1133">Transmembrane helix</keyword>
<evidence type="ECO:0000313" key="3">
    <source>
        <dbReference type="EMBL" id="QHT71333.1"/>
    </source>
</evidence>
<evidence type="ECO:0000256" key="1">
    <source>
        <dbReference type="SAM" id="Phobius"/>
    </source>
</evidence>
<feature type="transmembrane region" description="Helical" evidence="1">
    <location>
        <begin position="207"/>
        <end position="226"/>
    </location>
</feature>
<keyword evidence="4" id="KW-1185">Reference proteome</keyword>
<feature type="transmembrane region" description="Helical" evidence="1">
    <location>
        <begin position="66"/>
        <end position="86"/>
    </location>
</feature>
<dbReference type="PIRSF" id="PIRSF015921">
    <property type="entry name" value="FA_sphinglp_des"/>
    <property type="match status" value="1"/>
</dbReference>
<feature type="domain" description="Fatty acid desaturase" evidence="2">
    <location>
        <begin position="66"/>
        <end position="337"/>
    </location>
</feature>
<dbReference type="PANTHER" id="PTHR19353">
    <property type="entry name" value="FATTY ACID DESATURASE 2"/>
    <property type="match status" value="1"/>
</dbReference>
<feature type="transmembrane region" description="Helical" evidence="1">
    <location>
        <begin position="233"/>
        <end position="255"/>
    </location>
</feature>
<dbReference type="InterPro" id="IPR005804">
    <property type="entry name" value="FA_desaturase_dom"/>
</dbReference>
<evidence type="ECO:0000259" key="2">
    <source>
        <dbReference type="Pfam" id="PF00487"/>
    </source>
</evidence>
<keyword evidence="1" id="KW-0472">Membrane</keyword>
<reference evidence="3 4" key="1">
    <citation type="submission" date="2020-01" db="EMBL/GenBank/DDBJ databases">
        <authorList>
            <person name="Kim M.K."/>
        </authorList>
    </citation>
    <scope>NUCLEOTIDE SEQUENCE [LARGE SCALE GENOMIC DNA]</scope>
    <source>
        <strain evidence="3 4">172606-1</strain>
    </source>
</reference>
<dbReference type="GO" id="GO:0008610">
    <property type="term" value="P:lipid biosynthetic process"/>
    <property type="evidence" value="ECO:0007669"/>
    <property type="project" value="UniProtKB-ARBA"/>
</dbReference>
<dbReference type="CDD" id="cd03506">
    <property type="entry name" value="Delta6-FADS-like"/>
    <property type="match status" value="1"/>
</dbReference>
<evidence type="ECO:0000313" key="4">
    <source>
        <dbReference type="Proteomes" id="UP000480178"/>
    </source>
</evidence>
<dbReference type="AlphaFoldDB" id="A0A6C0GUV0"/>